<dbReference type="Gene3D" id="1.25.40.10">
    <property type="entry name" value="Tetratricopeptide repeat domain"/>
    <property type="match status" value="1"/>
</dbReference>
<reference evidence="2 3" key="1">
    <citation type="submission" date="2016-10" db="EMBL/GenBank/DDBJ databases">
        <authorList>
            <person name="de Groot N.N."/>
        </authorList>
    </citation>
    <scope>NUCLEOTIDE SEQUENCE [LARGE SCALE GENOMIC DNA]</scope>
    <source>
        <strain evidence="2 3">DSM 21633</strain>
    </source>
</reference>
<dbReference type="STRING" id="571933.SAMN05216362_12723"/>
<protein>
    <submittedName>
        <fullName evidence="2">Uncharacterized protein</fullName>
    </submittedName>
</protein>
<dbReference type="InterPro" id="IPR019734">
    <property type="entry name" value="TPR_rpt"/>
</dbReference>
<evidence type="ECO:0000313" key="3">
    <source>
        <dbReference type="Proteomes" id="UP000199427"/>
    </source>
</evidence>
<dbReference type="Proteomes" id="UP000199427">
    <property type="component" value="Unassembled WGS sequence"/>
</dbReference>
<dbReference type="EMBL" id="FOES01000027">
    <property type="protein sequence ID" value="SEQ78818.1"/>
    <property type="molecule type" value="Genomic_DNA"/>
</dbReference>
<dbReference type="SUPFAM" id="SSF48452">
    <property type="entry name" value="TPR-like"/>
    <property type="match status" value="1"/>
</dbReference>
<keyword evidence="3" id="KW-1185">Reference proteome</keyword>
<proteinExistence type="predicted"/>
<evidence type="ECO:0000313" key="2">
    <source>
        <dbReference type="EMBL" id="SEQ78818.1"/>
    </source>
</evidence>
<keyword evidence="1" id="KW-0802">TPR repeat</keyword>
<sequence>MIQNQLIIRDEKNNPLKLKALRMANYVRAQFIEAISEKQELYYLFYYESEFLTAKKVTKLRRHSLIERAFKNGLTFQAPHPFIHLLSTSNPSSKIINNKQLLRKLNQHFSKQEKAYILTFFESFISKKQLFNEIKDMFYEDRRGGQLFSAYRLIRIMKDFAPNHSLVKSLSSDLIYKDFAKMYYDRTEELFQEDLIESEKIMFHELNTYGEKLSNQLEIDHRWLELVMWRSLQLKASPEPHVFESLQFTLKQHFSEHESISVLEQLAQDVTYSPLQEHLFSKYLETNQVDKVSQLLKQNQHLLSPQDLDQISQTLSEKTPSELNIPIESLQILLIQVLKQRHDLAENLLHKYIGDLLTKHELSTIHKWLEPFREVCGELKVIEKFDRIYQMSEDLDHMQSLGELYYEFKQWKQALECFSMESELKPDEAKPLKWLSKTYLELGMKDESDAYQKMYIQIQKQA</sequence>
<dbReference type="InterPro" id="IPR011990">
    <property type="entry name" value="TPR-like_helical_dom_sf"/>
</dbReference>
<gene>
    <name evidence="2" type="ORF">SAMN05216362_12723</name>
</gene>
<dbReference type="PROSITE" id="PS50005">
    <property type="entry name" value="TPR"/>
    <property type="match status" value="1"/>
</dbReference>
<dbReference type="OrthoDB" id="2676051at2"/>
<organism evidence="2 3">
    <name type="scientific">Piscibacillus halophilus</name>
    <dbReference type="NCBI Taxonomy" id="571933"/>
    <lineage>
        <taxon>Bacteria</taxon>
        <taxon>Bacillati</taxon>
        <taxon>Bacillota</taxon>
        <taxon>Bacilli</taxon>
        <taxon>Bacillales</taxon>
        <taxon>Bacillaceae</taxon>
        <taxon>Piscibacillus</taxon>
    </lineage>
</organism>
<evidence type="ECO:0000256" key="1">
    <source>
        <dbReference type="PROSITE-ProRule" id="PRU00339"/>
    </source>
</evidence>
<dbReference type="RefSeq" id="WP_091774307.1">
    <property type="nucleotide sequence ID" value="NZ_FOES01000027.1"/>
</dbReference>
<feature type="repeat" description="TPR" evidence="1">
    <location>
        <begin position="395"/>
        <end position="428"/>
    </location>
</feature>
<dbReference type="AlphaFoldDB" id="A0A1H9IWD9"/>
<name>A0A1H9IWD9_9BACI</name>
<accession>A0A1H9IWD9</accession>